<dbReference type="EMBL" id="CP006664">
    <property type="protein sequence ID" value="AIJ08094.1"/>
    <property type="molecule type" value="Genomic_DNA"/>
</dbReference>
<gene>
    <name evidence="1" type="ORF">ETEE_1645</name>
</gene>
<dbReference type="KEGG" id="ete:ETEE_1645"/>
<dbReference type="HOGENOM" id="CLU_2568405_0_0_6"/>
<dbReference type="Proteomes" id="UP000028681">
    <property type="component" value="Chromosome"/>
</dbReference>
<name>A0A076LR62_9GAMM</name>
<evidence type="ECO:0000313" key="2">
    <source>
        <dbReference type="Proteomes" id="UP000028681"/>
    </source>
</evidence>
<proteinExistence type="predicted"/>
<evidence type="ECO:0000313" key="1">
    <source>
        <dbReference type="EMBL" id="AIJ08094.1"/>
    </source>
</evidence>
<organism evidence="1 2">
    <name type="scientific">Edwardsiella anguillarum ET080813</name>
    <dbReference type="NCBI Taxonomy" id="667120"/>
    <lineage>
        <taxon>Bacteria</taxon>
        <taxon>Pseudomonadati</taxon>
        <taxon>Pseudomonadota</taxon>
        <taxon>Gammaproteobacteria</taxon>
        <taxon>Enterobacterales</taxon>
        <taxon>Hafniaceae</taxon>
        <taxon>Edwardsiella</taxon>
    </lineage>
</organism>
<dbReference type="AlphaFoldDB" id="A0A076LR62"/>
<protein>
    <submittedName>
        <fullName evidence="1">Uncharacterized protein</fullName>
    </submittedName>
</protein>
<sequence>MRQREEENQRLKRRMADVSLVKEMLQKAIKKVLRPVQKREAVAWLLAAYRIGLRQGCRLMMQCTVPVVWERVKSGNSGCPR</sequence>
<accession>A0A076LR62</accession>
<reference evidence="1 2" key="1">
    <citation type="journal article" date="2012" name="PLoS ONE">
        <title>Edwardsiella comparative phylogenomics reveal the new intra/inter-species taxonomic relationships, virulence evolution and niche adaptation mechanisms.</title>
        <authorList>
            <person name="Yang M."/>
            <person name="Lv Y."/>
            <person name="Xiao J."/>
            <person name="Wu H."/>
            <person name="Zheng H."/>
            <person name="Liu Q."/>
            <person name="Zhang Y."/>
            <person name="Wang Q."/>
        </authorList>
    </citation>
    <scope>NUCLEOTIDE SEQUENCE [LARGE SCALE GENOMIC DNA]</scope>
    <source>
        <strain evidence="2">080813</strain>
    </source>
</reference>